<evidence type="ECO:0000313" key="12">
    <source>
        <dbReference type="Proteomes" id="UP000321393"/>
    </source>
</evidence>
<comment type="caution">
    <text evidence="11">The sequence shown here is derived from an EMBL/GenBank/DDBJ whole genome shotgun (WGS) entry which is preliminary data.</text>
</comment>
<dbReference type="Pfam" id="PF26138">
    <property type="entry name" value="DUF8040"/>
    <property type="match status" value="1"/>
</dbReference>
<dbReference type="AlphaFoldDB" id="A0A5A7U3R2"/>
<dbReference type="PANTHER" id="PTHR22930:SF293">
    <property type="entry name" value="PROTEIN ALP1-LIKE"/>
    <property type="match status" value="1"/>
</dbReference>
<evidence type="ECO:0000256" key="6">
    <source>
        <dbReference type="ARBA" id="ARBA00022801"/>
    </source>
</evidence>
<sequence length="548" mass="63367">MDQRCFTILCTMLRTRGGLEATQYVDVEEMTAIFLHIVAHDVKNRVARRHFARSDATVSRHFNVVLNAVLRIHEILLKQPDQVTHSCSHEKWRWFQVYNWPATTLQSICALDGTHIKVNVSMSDHPRYRSRKSDITTNVLGLCSQNGEFIFVMPGWEGSASDSRVLRDVVSRPIGLKVPKGYYYLCDASYLNVEGFLAPYRGQRYHLIEWRGGNPPKCPKELFNMRHSSARNVIERAFGSLKSRWAILRGRSYYPVDIQCKIITACCLLHNLIHREMSSEATFEEPHLGEDDSSEMNIENINFVETTNVWTEWRDNLANQMFEDWNNMTSTNLKATQHRWTTIEDEALVECLLQLMEEGGWRVDNGTFKLRYLVQIQKLMKEKIHGSNIQVTPNLELRIKILKKQYTGHPNVRSLLNKPFPYFYDLEVVFGRDRATGGRCKTSVEMGSQTVRDTEEDDMDINLEHFDILNPHGLELPSGEDMPSTPTSMVHDVKSSRPSKKRRSYSGDLMDTFHASMRETSKEIGKIAAWQRETIEIESSLHKRLYAE</sequence>
<comment type="cofactor">
    <cofactor evidence="1">
        <name>a divalent metal cation</name>
        <dbReference type="ChEBI" id="CHEBI:60240"/>
    </cofactor>
</comment>
<name>A0A5A7U3R2_CUCMM</name>
<keyword evidence="5" id="KW-0479">Metal-binding</keyword>
<evidence type="ECO:0000256" key="2">
    <source>
        <dbReference type="ARBA" id="ARBA00004123"/>
    </source>
</evidence>
<feature type="domain" description="DDE Tnp4" evidence="9">
    <location>
        <begin position="111"/>
        <end position="271"/>
    </location>
</feature>
<dbReference type="InterPro" id="IPR058353">
    <property type="entry name" value="DUF8040"/>
</dbReference>
<evidence type="ECO:0000256" key="3">
    <source>
        <dbReference type="ARBA" id="ARBA00006958"/>
    </source>
</evidence>
<proteinExistence type="inferred from homology"/>
<protein>
    <submittedName>
        <fullName evidence="11">Retrotransposon protein</fullName>
    </submittedName>
</protein>
<gene>
    <name evidence="11" type="ORF">E6C27_scaffold63G001010</name>
</gene>
<evidence type="ECO:0000259" key="10">
    <source>
        <dbReference type="Pfam" id="PF26138"/>
    </source>
</evidence>
<feature type="region of interest" description="Disordered" evidence="8">
    <location>
        <begin position="475"/>
        <end position="508"/>
    </location>
</feature>
<comment type="similarity">
    <text evidence="3">Belongs to the HARBI1 family.</text>
</comment>
<evidence type="ECO:0000259" key="9">
    <source>
        <dbReference type="Pfam" id="PF13359"/>
    </source>
</evidence>
<dbReference type="OrthoDB" id="996350at2759"/>
<dbReference type="PANTHER" id="PTHR22930">
    <property type="match status" value="1"/>
</dbReference>
<keyword evidence="6" id="KW-0378">Hydrolase</keyword>
<accession>A0A5A7U3R2</accession>
<dbReference type="GO" id="GO:0004518">
    <property type="term" value="F:nuclease activity"/>
    <property type="evidence" value="ECO:0007669"/>
    <property type="project" value="UniProtKB-KW"/>
</dbReference>
<dbReference type="GO" id="GO:0005634">
    <property type="term" value="C:nucleus"/>
    <property type="evidence" value="ECO:0007669"/>
    <property type="project" value="UniProtKB-SubCell"/>
</dbReference>
<evidence type="ECO:0000256" key="4">
    <source>
        <dbReference type="ARBA" id="ARBA00022722"/>
    </source>
</evidence>
<dbReference type="InterPro" id="IPR045249">
    <property type="entry name" value="HARBI1-like"/>
</dbReference>
<evidence type="ECO:0000256" key="7">
    <source>
        <dbReference type="ARBA" id="ARBA00023242"/>
    </source>
</evidence>
<comment type="subcellular location">
    <subcellularLocation>
        <location evidence="2">Nucleus</location>
    </subcellularLocation>
</comment>
<dbReference type="EMBL" id="SSTE01012982">
    <property type="protein sequence ID" value="KAA0048191.1"/>
    <property type="molecule type" value="Genomic_DNA"/>
</dbReference>
<evidence type="ECO:0000256" key="1">
    <source>
        <dbReference type="ARBA" id="ARBA00001968"/>
    </source>
</evidence>
<dbReference type="GO" id="GO:0046872">
    <property type="term" value="F:metal ion binding"/>
    <property type="evidence" value="ECO:0007669"/>
    <property type="project" value="UniProtKB-KW"/>
</dbReference>
<keyword evidence="7" id="KW-0539">Nucleus</keyword>
<dbReference type="InterPro" id="IPR027806">
    <property type="entry name" value="HARBI1_dom"/>
</dbReference>
<organism evidence="11 12">
    <name type="scientific">Cucumis melo var. makuwa</name>
    <name type="common">Oriental melon</name>
    <dbReference type="NCBI Taxonomy" id="1194695"/>
    <lineage>
        <taxon>Eukaryota</taxon>
        <taxon>Viridiplantae</taxon>
        <taxon>Streptophyta</taxon>
        <taxon>Embryophyta</taxon>
        <taxon>Tracheophyta</taxon>
        <taxon>Spermatophyta</taxon>
        <taxon>Magnoliopsida</taxon>
        <taxon>eudicotyledons</taxon>
        <taxon>Gunneridae</taxon>
        <taxon>Pentapetalae</taxon>
        <taxon>rosids</taxon>
        <taxon>fabids</taxon>
        <taxon>Cucurbitales</taxon>
        <taxon>Cucurbitaceae</taxon>
        <taxon>Benincaseae</taxon>
        <taxon>Cucumis</taxon>
    </lineage>
</organism>
<reference evidence="11 12" key="1">
    <citation type="submission" date="2019-08" db="EMBL/GenBank/DDBJ databases">
        <title>Draft genome sequences of two oriental melons (Cucumis melo L. var makuwa).</title>
        <authorList>
            <person name="Kwon S.-Y."/>
        </authorList>
    </citation>
    <scope>NUCLEOTIDE SEQUENCE [LARGE SCALE GENOMIC DNA]</scope>
    <source>
        <strain evidence="12">cv. SW 3</strain>
        <tissue evidence="11">Leaf</tissue>
    </source>
</reference>
<evidence type="ECO:0000313" key="11">
    <source>
        <dbReference type="EMBL" id="KAA0048191.1"/>
    </source>
</evidence>
<evidence type="ECO:0000256" key="5">
    <source>
        <dbReference type="ARBA" id="ARBA00022723"/>
    </source>
</evidence>
<feature type="domain" description="DUF8040" evidence="10">
    <location>
        <begin position="1"/>
        <end position="70"/>
    </location>
</feature>
<keyword evidence="4" id="KW-0540">Nuclease</keyword>
<evidence type="ECO:0000256" key="8">
    <source>
        <dbReference type="SAM" id="MobiDB-lite"/>
    </source>
</evidence>
<dbReference type="Pfam" id="PF13359">
    <property type="entry name" value="DDE_Tnp_4"/>
    <property type="match status" value="1"/>
</dbReference>
<dbReference type="Proteomes" id="UP000321393">
    <property type="component" value="Unassembled WGS sequence"/>
</dbReference>
<dbReference type="GO" id="GO:0016787">
    <property type="term" value="F:hydrolase activity"/>
    <property type="evidence" value="ECO:0007669"/>
    <property type="project" value="UniProtKB-KW"/>
</dbReference>